<dbReference type="AlphaFoldDB" id="A0A5J5C5B5"/>
<evidence type="ECO:0000313" key="2">
    <source>
        <dbReference type="Proteomes" id="UP000325577"/>
    </source>
</evidence>
<proteinExistence type="predicted"/>
<sequence length="94" mass="10407">MIATLLDLGAGIFAAKWVLAMWRCKQLRLEGTIVGRPDAVVVRKLEGGHCGCVTQNCVGMLRYGKRRKKFATGVVAVRPEVAARELEQQLLKQQ</sequence>
<name>A0A5J5C5B5_9ASTE</name>
<reference evidence="1 2" key="1">
    <citation type="submission" date="2019-09" db="EMBL/GenBank/DDBJ databases">
        <title>A chromosome-level genome assembly of the Chinese tupelo Nyssa sinensis.</title>
        <authorList>
            <person name="Yang X."/>
            <person name="Kang M."/>
            <person name="Yang Y."/>
            <person name="Xiong H."/>
            <person name="Wang M."/>
            <person name="Zhang Z."/>
            <person name="Wang Z."/>
            <person name="Wu H."/>
            <person name="Ma T."/>
            <person name="Liu J."/>
            <person name="Xi Z."/>
        </authorList>
    </citation>
    <scope>NUCLEOTIDE SEQUENCE [LARGE SCALE GENOMIC DNA]</scope>
    <source>
        <strain evidence="1">J267</strain>
        <tissue evidence="1">Leaf</tissue>
    </source>
</reference>
<dbReference type="Proteomes" id="UP000325577">
    <property type="component" value="Linkage Group LG0"/>
</dbReference>
<accession>A0A5J5C5B5</accession>
<dbReference type="EMBL" id="CM018031">
    <property type="protein sequence ID" value="KAA8550156.1"/>
    <property type="molecule type" value="Genomic_DNA"/>
</dbReference>
<keyword evidence="2" id="KW-1185">Reference proteome</keyword>
<evidence type="ECO:0000313" key="1">
    <source>
        <dbReference type="EMBL" id="KAA8550156.1"/>
    </source>
</evidence>
<gene>
    <name evidence="1" type="ORF">F0562_001828</name>
</gene>
<protein>
    <submittedName>
        <fullName evidence="1">Uncharacterized protein</fullName>
    </submittedName>
</protein>
<organism evidence="1 2">
    <name type="scientific">Nyssa sinensis</name>
    <dbReference type="NCBI Taxonomy" id="561372"/>
    <lineage>
        <taxon>Eukaryota</taxon>
        <taxon>Viridiplantae</taxon>
        <taxon>Streptophyta</taxon>
        <taxon>Embryophyta</taxon>
        <taxon>Tracheophyta</taxon>
        <taxon>Spermatophyta</taxon>
        <taxon>Magnoliopsida</taxon>
        <taxon>eudicotyledons</taxon>
        <taxon>Gunneridae</taxon>
        <taxon>Pentapetalae</taxon>
        <taxon>asterids</taxon>
        <taxon>Cornales</taxon>
        <taxon>Nyssaceae</taxon>
        <taxon>Nyssa</taxon>
    </lineage>
</organism>